<dbReference type="EMBL" id="CP025781">
    <property type="protein sequence ID" value="QBC45218.1"/>
    <property type="molecule type" value="Genomic_DNA"/>
</dbReference>
<name>A0A7G3GDH6_9NEIS</name>
<gene>
    <name evidence="1" type="ORF">C1H71_17885</name>
</gene>
<dbReference type="KEGG" id="ifl:C1H71_17885"/>
<evidence type="ECO:0000313" key="1">
    <source>
        <dbReference type="EMBL" id="QBC45218.1"/>
    </source>
</evidence>
<accession>A0A7G3GDH6</accession>
<protein>
    <recommendedName>
        <fullName evidence="3">Transcription factor zinc-finger domain-containing protein</fullName>
    </recommendedName>
</protein>
<proteinExistence type="predicted"/>
<reference evidence="1 2" key="1">
    <citation type="submission" date="2018-01" db="EMBL/GenBank/DDBJ databases">
        <title>Genome sequence of Iodobacter sp. strain PCH194 isolated from Indian Trans-Himalaya.</title>
        <authorList>
            <person name="Kumar V."/>
            <person name="Thakur V."/>
            <person name="Kumar S."/>
            <person name="Singh D."/>
        </authorList>
    </citation>
    <scope>NUCLEOTIDE SEQUENCE [LARGE SCALE GENOMIC DNA]</scope>
    <source>
        <strain evidence="1 2">PCH194</strain>
    </source>
</reference>
<dbReference type="Proteomes" id="UP000515917">
    <property type="component" value="Chromosome"/>
</dbReference>
<evidence type="ECO:0000313" key="2">
    <source>
        <dbReference type="Proteomes" id="UP000515917"/>
    </source>
</evidence>
<dbReference type="RefSeq" id="WP_130107726.1">
    <property type="nucleotide sequence ID" value="NZ_CP025781.1"/>
</dbReference>
<dbReference type="AlphaFoldDB" id="A0A7G3GDH6"/>
<keyword evidence="2" id="KW-1185">Reference proteome</keyword>
<sequence length="66" mass="7850">MICPRCEQDEIKKIKIKEIDKYFFLCPECDATWFSIDEVGVTPFVDFETYMEESGFLVSWDNLENL</sequence>
<evidence type="ECO:0008006" key="3">
    <source>
        <dbReference type="Google" id="ProtNLM"/>
    </source>
</evidence>
<organism evidence="1 2">
    <name type="scientific">Iodobacter fluviatilis</name>
    <dbReference type="NCBI Taxonomy" id="537"/>
    <lineage>
        <taxon>Bacteria</taxon>
        <taxon>Pseudomonadati</taxon>
        <taxon>Pseudomonadota</taxon>
        <taxon>Betaproteobacteria</taxon>
        <taxon>Neisseriales</taxon>
        <taxon>Chitinibacteraceae</taxon>
        <taxon>Iodobacter</taxon>
    </lineage>
</organism>